<evidence type="ECO:0000256" key="4">
    <source>
        <dbReference type="ARBA" id="ARBA00022741"/>
    </source>
</evidence>
<dbReference type="InterPro" id="IPR033738">
    <property type="entry name" value="AsnB_N"/>
</dbReference>
<evidence type="ECO:0000256" key="1">
    <source>
        <dbReference type="ARBA" id="ARBA00005187"/>
    </source>
</evidence>
<dbReference type="PANTHER" id="PTHR43284:SF1">
    <property type="entry name" value="ASPARAGINE SYNTHETASE"/>
    <property type="match status" value="1"/>
</dbReference>
<keyword evidence="5 9" id="KW-0067">ATP-binding</keyword>
<evidence type="ECO:0000256" key="8">
    <source>
        <dbReference type="PIRSR" id="PIRSR001589-1"/>
    </source>
</evidence>
<evidence type="ECO:0000256" key="3">
    <source>
        <dbReference type="ARBA" id="ARBA00012737"/>
    </source>
</evidence>
<feature type="binding site" evidence="9">
    <location>
        <begin position="356"/>
        <end position="357"/>
    </location>
    <ligand>
        <name>ATP</name>
        <dbReference type="ChEBI" id="CHEBI:30616"/>
    </ligand>
</feature>
<keyword evidence="8" id="KW-0028">Amino-acid biosynthesis</keyword>
<keyword evidence="12" id="KW-0436">Ligase</keyword>
<dbReference type="InterPro" id="IPR006426">
    <property type="entry name" value="Asn_synth_AEB"/>
</dbReference>
<dbReference type="EMBL" id="NQJD01000041">
    <property type="protein sequence ID" value="TAA74057.1"/>
    <property type="molecule type" value="Genomic_DNA"/>
</dbReference>
<sequence>MCGICGFNWNDEGLIKAMAETIAHRGPNQKGSFCCDEMSLGFRRLSIIDLSEQGRQPMFNEDSTLCLVFNGEIYNFQELRPELEQKGHIFRSETDSEVILHAYEEWGDDCVHRLRGMFAFGLYDQRRKRLLLARDRIGIKPLYYSWQNGKLRFASEIKAILADPQVERRINQQAMYDYLGFEFVPAPETMFAGIHKLPAGHLLVLENGQINTRQYWDLQFRPGQNRLSFPEAVERMRELLDQAVASHLVSDVPLGVFLSGGLDSSCIVALMRRHISGPLKTFTIGYKDKSYSELDYAQIVADHCQTEHQVLLLDSLKPDYVEQTLWHLDEPMTDLSTVPLYLLCKQAKEQVTVCLSGEGADESFAGYDRFKASRMNEWFSLLPGVVRKQVVGRMAALLPDQPQKKGAVNVLKRFIEGANLDPAGQHLRWQYFLNESLAGKLFSSGFRSAITADPFRLVREHNARCDAGNDRINREIYLDTRFMMTDSVLMKVDRMSMASSLEIRVPLLDHVLVEFMASLPGDWKLKGMTTKYIFRAALEGLLPEKIVHRGKQGYSLPVKHLLRGELKGYMIELLNDSAVIRENMNLAYVNQLIEEHCSQRHNHNHILWALLNIAIWHKRFFR</sequence>
<dbReference type="CDD" id="cd01991">
    <property type="entry name" value="Asn_synthase_B_C"/>
    <property type="match status" value="1"/>
</dbReference>
<gene>
    <name evidence="12" type="ORF">CDV28_1416</name>
</gene>
<dbReference type="SUPFAM" id="SSF52402">
    <property type="entry name" value="Adenine nucleotide alpha hydrolases-like"/>
    <property type="match status" value="1"/>
</dbReference>
<dbReference type="GO" id="GO:0005524">
    <property type="term" value="F:ATP binding"/>
    <property type="evidence" value="ECO:0007669"/>
    <property type="project" value="UniProtKB-KW"/>
</dbReference>
<feature type="active site" description="For GATase activity" evidence="8">
    <location>
        <position position="2"/>
    </location>
</feature>
<evidence type="ECO:0000256" key="6">
    <source>
        <dbReference type="ARBA" id="ARBA00022962"/>
    </source>
</evidence>
<evidence type="ECO:0000313" key="13">
    <source>
        <dbReference type="Proteomes" id="UP000316238"/>
    </source>
</evidence>
<dbReference type="PIRSF" id="PIRSF001589">
    <property type="entry name" value="Asn_synthetase_glu-h"/>
    <property type="match status" value="1"/>
</dbReference>
<evidence type="ECO:0000256" key="7">
    <source>
        <dbReference type="ARBA" id="ARBA00048741"/>
    </source>
</evidence>
<dbReference type="CDD" id="cd00712">
    <property type="entry name" value="AsnB"/>
    <property type="match status" value="1"/>
</dbReference>
<dbReference type="Pfam" id="PF13537">
    <property type="entry name" value="GATase_7"/>
    <property type="match status" value="1"/>
</dbReference>
<evidence type="ECO:0000256" key="5">
    <source>
        <dbReference type="ARBA" id="ARBA00022840"/>
    </source>
</evidence>
<evidence type="ECO:0000256" key="10">
    <source>
        <dbReference type="PIRSR" id="PIRSR001589-3"/>
    </source>
</evidence>
<evidence type="ECO:0000259" key="11">
    <source>
        <dbReference type="PROSITE" id="PS51278"/>
    </source>
</evidence>
<organism evidence="12 13">
    <name type="scientific">Candidatus Electronema aureum</name>
    <dbReference type="NCBI Taxonomy" id="2005002"/>
    <lineage>
        <taxon>Bacteria</taxon>
        <taxon>Pseudomonadati</taxon>
        <taxon>Thermodesulfobacteriota</taxon>
        <taxon>Desulfobulbia</taxon>
        <taxon>Desulfobulbales</taxon>
        <taxon>Desulfobulbaceae</taxon>
        <taxon>Candidatus Electronema</taxon>
    </lineage>
</organism>
<dbReference type="GO" id="GO:0004066">
    <property type="term" value="F:asparagine synthase (glutamine-hydrolyzing) activity"/>
    <property type="evidence" value="ECO:0007669"/>
    <property type="project" value="UniProtKB-EC"/>
</dbReference>
<keyword evidence="8" id="KW-0061">Asparagine biosynthesis</keyword>
<dbReference type="SUPFAM" id="SSF56235">
    <property type="entry name" value="N-terminal nucleophile aminohydrolases (Ntn hydrolases)"/>
    <property type="match status" value="1"/>
</dbReference>
<dbReference type="Gene3D" id="3.60.20.10">
    <property type="entry name" value="Glutamine Phosphoribosylpyrophosphate, subunit 1, domain 1"/>
    <property type="match status" value="1"/>
</dbReference>
<dbReference type="NCBIfam" id="TIGR01536">
    <property type="entry name" value="asn_synth_AEB"/>
    <property type="match status" value="1"/>
</dbReference>
<comment type="pathway">
    <text evidence="1">Amino-acid biosynthesis; L-asparagine biosynthesis; L-asparagine from L-aspartate (L-Gln route): step 1/1.</text>
</comment>
<reference evidence="12" key="1">
    <citation type="submission" date="2017-07" db="EMBL/GenBank/DDBJ databases">
        <title>The cable genome - Insights into the physiology and evolution of filamentous bacteria capable of sulfide oxidation via long distance electron transfer.</title>
        <authorList>
            <person name="Thorup C."/>
            <person name="Bjerg J.T."/>
            <person name="Schreiber L."/>
            <person name="Nielsen L.P."/>
            <person name="Kjeldsen K.U."/>
            <person name="Boesen T."/>
            <person name="Boggild A."/>
            <person name="Meysman F."/>
            <person name="Geelhoed J."/>
            <person name="Schramm A."/>
        </authorList>
    </citation>
    <scope>NUCLEOTIDE SEQUENCE [LARGE SCALE GENOMIC DNA]</scope>
    <source>
        <strain evidence="12">GS</strain>
    </source>
</reference>
<protein>
    <recommendedName>
        <fullName evidence="3">asparagine synthase (glutamine-hydrolyzing)</fullName>
        <ecNumber evidence="3">6.3.5.4</ecNumber>
    </recommendedName>
</protein>
<dbReference type="GO" id="GO:0005829">
    <property type="term" value="C:cytosol"/>
    <property type="evidence" value="ECO:0007669"/>
    <property type="project" value="TreeGrafter"/>
</dbReference>
<dbReference type="InterPro" id="IPR051786">
    <property type="entry name" value="ASN_synthetase/amidase"/>
</dbReference>
<dbReference type="Pfam" id="PF00733">
    <property type="entry name" value="Asn_synthase"/>
    <property type="match status" value="1"/>
</dbReference>
<keyword evidence="13" id="KW-1185">Reference proteome</keyword>
<dbReference type="InterPro" id="IPR017932">
    <property type="entry name" value="GATase_2_dom"/>
</dbReference>
<comment type="caution">
    <text evidence="12">The sequence shown here is derived from an EMBL/GenBank/DDBJ whole genome shotgun (WGS) entry which is preliminary data.</text>
</comment>
<feature type="binding site" evidence="9">
    <location>
        <position position="284"/>
    </location>
    <ligand>
        <name>ATP</name>
        <dbReference type="ChEBI" id="CHEBI:30616"/>
    </ligand>
</feature>
<dbReference type="GO" id="GO:0006529">
    <property type="term" value="P:asparagine biosynthetic process"/>
    <property type="evidence" value="ECO:0007669"/>
    <property type="project" value="UniProtKB-KW"/>
</dbReference>
<dbReference type="PANTHER" id="PTHR43284">
    <property type="entry name" value="ASPARAGINE SYNTHETASE (GLUTAMINE-HYDROLYZING)"/>
    <property type="match status" value="1"/>
</dbReference>
<comment type="similarity">
    <text evidence="2">Belongs to the asparagine synthetase family.</text>
</comment>
<feature type="domain" description="Glutamine amidotransferase type-2" evidence="11">
    <location>
        <begin position="2"/>
        <end position="208"/>
    </location>
</feature>
<dbReference type="InterPro" id="IPR014729">
    <property type="entry name" value="Rossmann-like_a/b/a_fold"/>
</dbReference>
<evidence type="ECO:0000256" key="9">
    <source>
        <dbReference type="PIRSR" id="PIRSR001589-2"/>
    </source>
</evidence>
<keyword evidence="4 9" id="KW-0547">Nucleotide-binding</keyword>
<dbReference type="Gene3D" id="3.40.50.620">
    <property type="entry name" value="HUPs"/>
    <property type="match status" value="1"/>
</dbReference>
<dbReference type="PROSITE" id="PS51278">
    <property type="entry name" value="GATASE_TYPE_2"/>
    <property type="match status" value="1"/>
</dbReference>
<feature type="binding site" evidence="9">
    <location>
        <position position="95"/>
    </location>
    <ligand>
        <name>L-glutamine</name>
        <dbReference type="ChEBI" id="CHEBI:58359"/>
    </ligand>
</feature>
<accession>A0A521FZ59</accession>
<proteinExistence type="inferred from homology"/>
<feature type="site" description="Important for beta-aspartyl-AMP intermediate formation" evidence="10">
    <location>
        <position position="358"/>
    </location>
</feature>
<dbReference type="Proteomes" id="UP000316238">
    <property type="component" value="Unassembled WGS sequence"/>
</dbReference>
<keyword evidence="6 8" id="KW-0315">Glutamine amidotransferase</keyword>
<dbReference type="InterPro" id="IPR001962">
    <property type="entry name" value="Asn_synthase"/>
</dbReference>
<evidence type="ECO:0000313" key="12">
    <source>
        <dbReference type="EMBL" id="TAA74057.1"/>
    </source>
</evidence>
<name>A0A521FZ59_9BACT</name>
<dbReference type="EC" id="6.3.5.4" evidence="3"/>
<dbReference type="AlphaFoldDB" id="A0A521FZ59"/>
<dbReference type="InterPro" id="IPR029055">
    <property type="entry name" value="Ntn_hydrolases_N"/>
</dbReference>
<comment type="catalytic activity">
    <reaction evidence="7">
        <text>L-aspartate + L-glutamine + ATP + H2O = L-asparagine + L-glutamate + AMP + diphosphate + H(+)</text>
        <dbReference type="Rhea" id="RHEA:12228"/>
        <dbReference type="ChEBI" id="CHEBI:15377"/>
        <dbReference type="ChEBI" id="CHEBI:15378"/>
        <dbReference type="ChEBI" id="CHEBI:29985"/>
        <dbReference type="ChEBI" id="CHEBI:29991"/>
        <dbReference type="ChEBI" id="CHEBI:30616"/>
        <dbReference type="ChEBI" id="CHEBI:33019"/>
        <dbReference type="ChEBI" id="CHEBI:58048"/>
        <dbReference type="ChEBI" id="CHEBI:58359"/>
        <dbReference type="ChEBI" id="CHEBI:456215"/>
        <dbReference type="EC" id="6.3.5.4"/>
    </reaction>
</comment>
<evidence type="ECO:0000256" key="2">
    <source>
        <dbReference type="ARBA" id="ARBA00005752"/>
    </source>
</evidence>